<dbReference type="EMBL" id="MSDF01000001">
    <property type="protein sequence ID" value="OPB01047.1"/>
    <property type="molecule type" value="Genomic_DNA"/>
</dbReference>
<accession>A0A1T2ZAF4</accession>
<evidence type="ECO:0000313" key="1">
    <source>
        <dbReference type="EMBL" id="OPB01047.1"/>
    </source>
</evidence>
<evidence type="ECO:0000313" key="2">
    <source>
        <dbReference type="Proteomes" id="UP000190965"/>
    </source>
</evidence>
<dbReference type="AlphaFoldDB" id="A0A1T2ZAF4"/>
<reference evidence="1 2" key="1">
    <citation type="submission" date="2016-12" db="EMBL/GenBank/DDBJ databases">
        <title>Draft genome sequences of seven strains of Pseudomonas fluorescens that produce 4-formylaminooxyvinylglycine.</title>
        <authorList>
            <person name="Okrent R.A."/>
            <person name="Manning V.A."/>
            <person name="Trippe K.M."/>
        </authorList>
    </citation>
    <scope>NUCLEOTIDE SEQUENCE [LARGE SCALE GENOMIC DNA]</scope>
    <source>
        <strain evidence="1 2">P5A</strain>
    </source>
</reference>
<organism evidence="1 2">
    <name type="scientific">Pseudomonas fluorescens</name>
    <dbReference type="NCBI Taxonomy" id="294"/>
    <lineage>
        <taxon>Bacteria</taxon>
        <taxon>Pseudomonadati</taxon>
        <taxon>Pseudomonadota</taxon>
        <taxon>Gammaproteobacteria</taxon>
        <taxon>Pseudomonadales</taxon>
        <taxon>Pseudomonadaceae</taxon>
        <taxon>Pseudomonas</taxon>
    </lineage>
</organism>
<comment type="caution">
    <text evidence="1">The sequence shown here is derived from an EMBL/GenBank/DDBJ whole genome shotgun (WGS) entry which is preliminary data.</text>
</comment>
<gene>
    <name evidence="1" type="ORF">BFW87_01225</name>
</gene>
<sequence length="275" mass="30914">MIDRNIIGKIKDNFRDVKPERIARIKSLDRKGVTISLLFAMIEGNKGSPQTTSEAFDGIKKEIEYLPDFFKNAKIDTDFFQHETLLSASAASDQQPRDFKRYAPLVQFMQENLYQKLKKRERAPILEKIGEVADRSQVERGNIITLCGIASLYGNSNAADVLKPKPPSSDQVTTEKRAYNAIADLMTISRMAGLKRWLNIANPNARIFFKTLDSGLEEFAKEIAILNHKSTAFPGHTVQETTIGVNKSLFPDLNLTEFEELKAWIGKGPTPLIVP</sequence>
<protein>
    <submittedName>
        <fullName evidence="1">Uncharacterized protein</fullName>
    </submittedName>
</protein>
<proteinExistence type="predicted"/>
<dbReference type="Proteomes" id="UP000190965">
    <property type="component" value="Unassembled WGS sequence"/>
</dbReference>
<name>A0A1T2ZAF4_PSEFL</name>